<keyword evidence="1" id="KW-0732">Signal</keyword>
<evidence type="ECO:0000313" key="3">
    <source>
        <dbReference type="Proteomes" id="UP001205105"/>
    </source>
</evidence>
<evidence type="ECO:0000313" key="2">
    <source>
        <dbReference type="EMBL" id="KAI7842085.1"/>
    </source>
</evidence>
<evidence type="ECO:0000256" key="1">
    <source>
        <dbReference type="SAM" id="SignalP"/>
    </source>
</evidence>
<protein>
    <recommendedName>
        <fullName evidence="4">Cyanovirin-N domain-containing protein</fullName>
    </recommendedName>
</protein>
<reference evidence="2" key="1">
    <citation type="submission" date="2020-11" db="EMBL/GenBank/DDBJ databases">
        <title>Chlorella ohadii genome sequencing and assembly.</title>
        <authorList>
            <person name="Murik O."/>
            <person name="Treves H."/>
            <person name="Kedem I."/>
            <person name="Shotland Y."/>
            <person name="Kaplan A."/>
        </authorList>
    </citation>
    <scope>NUCLEOTIDE SEQUENCE</scope>
    <source>
        <strain evidence="2">1</strain>
    </source>
</reference>
<feature type="signal peptide" evidence="1">
    <location>
        <begin position="1"/>
        <end position="23"/>
    </location>
</feature>
<feature type="chain" id="PRO_5042236875" description="Cyanovirin-N domain-containing protein" evidence="1">
    <location>
        <begin position="24"/>
        <end position="145"/>
    </location>
</feature>
<comment type="caution">
    <text evidence="2">The sequence shown here is derived from an EMBL/GenBank/DDBJ whole genome shotgun (WGS) entry which is preliminary data.</text>
</comment>
<dbReference type="EMBL" id="JADXDR010000056">
    <property type="protein sequence ID" value="KAI7842085.1"/>
    <property type="molecule type" value="Genomic_DNA"/>
</dbReference>
<name>A0AAD5DU18_9CHLO</name>
<evidence type="ECO:0008006" key="4">
    <source>
        <dbReference type="Google" id="ProtNLM"/>
    </source>
</evidence>
<dbReference type="Proteomes" id="UP001205105">
    <property type="component" value="Unassembled WGS sequence"/>
</dbReference>
<proteinExistence type="predicted"/>
<organism evidence="2 3">
    <name type="scientific">Chlorella ohadii</name>
    <dbReference type="NCBI Taxonomy" id="2649997"/>
    <lineage>
        <taxon>Eukaryota</taxon>
        <taxon>Viridiplantae</taxon>
        <taxon>Chlorophyta</taxon>
        <taxon>core chlorophytes</taxon>
        <taxon>Trebouxiophyceae</taxon>
        <taxon>Chlorellales</taxon>
        <taxon>Chlorellaceae</taxon>
        <taxon>Chlorella clade</taxon>
        <taxon>Chlorella</taxon>
    </lineage>
</organism>
<sequence length="145" mass="15561">MSSSCTLLLLAVAVALLARPAAAWSRQLQADNCTDSPGANRPQECTNGFLGIGGNQWDNNEIECHVCTNSTTETYQLKCNLNFKITSNNTIDCELDQGPLHSAIKFSCDAGLSSSCLPWLSDLKHLPACTGHHRRFSAAEGHIAG</sequence>
<keyword evidence="3" id="KW-1185">Reference proteome</keyword>
<gene>
    <name evidence="2" type="ORF">COHA_004280</name>
</gene>
<dbReference type="AlphaFoldDB" id="A0AAD5DU18"/>
<accession>A0AAD5DU18</accession>